<evidence type="ECO:0000313" key="1">
    <source>
        <dbReference type="EMBL" id="GFN75743.1"/>
    </source>
</evidence>
<organism evidence="1 2">
    <name type="scientific">Plakobranchus ocellatus</name>
    <dbReference type="NCBI Taxonomy" id="259542"/>
    <lineage>
        <taxon>Eukaryota</taxon>
        <taxon>Metazoa</taxon>
        <taxon>Spiralia</taxon>
        <taxon>Lophotrochozoa</taxon>
        <taxon>Mollusca</taxon>
        <taxon>Gastropoda</taxon>
        <taxon>Heterobranchia</taxon>
        <taxon>Euthyneura</taxon>
        <taxon>Panpulmonata</taxon>
        <taxon>Sacoglossa</taxon>
        <taxon>Placobranchoidea</taxon>
        <taxon>Plakobranchidae</taxon>
        <taxon>Plakobranchus</taxon>
    </lineage>
</organism>
<reference evidence="1 2" key="1">
    <citation type="journal article" date="2021" name="Elife">
        <title>Chloroplast acquisition without the gene transfer in kleptoplastic sea slugs, Plakobranchus ocellatus.</title>
        <authorList>
            <person name="Maeda T."/>
            <person name="Takahashi S."/>
            <person name="Yoshida T."/>
            <person name="Shimamura S."/>
            <person name="Takaki Y."/>
            <person name="Nagai Y."/>
            <person name="Toyoda A."/>
            <person name="Suzuki Y."/>
            <person name="Arimoto A."/>
            <person name="Ishii H."/>
            <person name="Satoh N."/>
            <person name="Nishiyama T."/>
            <person name="Hasebe M."/>
            <person name="Maruyama T."/>
            <person name="Minagawa J."/>
            <person name="Obokata J."/>
            <person name="Shigenobu S."/>
        </authorList>
    </citation>
    <scope>NUCLEOTIDE SEQUENCE [LARGE SCALE GENOMIC DNA]</scope>
</reference>
<sequence length="96" mass="11191">MTNDRYHTLNREEQTINFWLRTGHNRLQKHIYTKLKIGETPVCQCRQGHQSAEHILVLQTCPNLATFRHSFRPEPTTLTEKLYGNAKDLTQTAEVA</sequence>
<gene>
    <name evidence="1" type="ORF">PoB_000224900</name>
</gene>
<proteinExistence type="predicted"/>
<keyword evidence="2" id="KW-1185">Reference proteome</keyword>
<evidence type="ECO:0000313" key="2">
    <source>
        <dbReference type="Proteomes" id="UP000735302"/>
    </source>
</evidence>
<comment type="caution">
    <text evidence="1">The sequence shown here is derived from an EMBL/GenBank/DDBJ whole genome shotgun (WGS) entry which is preliminary data.</text>
</comment>
<accession>A0AAV3Y190</accession>
<protein>
    <submittedName>
        <fullName evidence="1">Uncharacterized protein</fullName>
    </submittedName>
</protein>
<dbReference type="Proteomes" id="UP000735302">
    <property type="component" value="Unassembled WGS sequence"/>
</dbReference>
<dbReference type="AlphaFoldDB" id="A0AAV3Y190"/>
<dbReference type="EMBL" id="BLXT01000298">
    <property type="protein sequence ID" value="GFN75743.1"/>
    <property type="molecule type" value="Genomic_DNA"/>
</dbReference>
<name>A0AAV3Y190_9GAST</name>